<dbReference type="SUPFAM" id="SSF103506">
    <property type="entry name" value="Mitochondrial carrier"/>
    <property type="match status" value="1"/>
</dbReference>
<dbReference type="AlphaFoldDB" id="A0A0N5D6R6"/>
<evidence type="ECO:0000256" key="5">
    <source>
        <dbReference type="PROSITE-ProRule" id="PRU00282"/>
    </source>
</evidence>
<dbReference type="PANTHER" id="PTHR46314">
    <property type="entry name" value="SOLUTE CARRIER FAMILY 25 MEMBER 44"/>
    <property type="match status" value="1"/>
</dbReference>
<evidence type="ECO:0000313" key="10">
    <source>
        <dbReference type="WBParaSite" id="TCLT_0000873501-mRNA-1"/>
    </source>
</evidence>
<feature type="transmembrane region" description="Helical" evidence="7">
    <location>
        <begin position="212"/>
        <end position="233"/>
    </location>
</feature>
<evidence type="ECO:0000313" key="8">
    <source>
        <dbReference type="EMBL" id="VDN06304.1"/>
    </source>
</evidence>
<keyword evidence="4 5" id="KW-0472">Membrane</keyword>
<evidence type="ECO:0000313" key="9">
    <source>
        <dbReference type="Proteomes" id="UP000276776"/>
    </source>
</evidence>
<dbReference type="Proteomes" id="UP000276776">
    <property type="component" value="Unassembled WGS sequence"/>
</dbReference>
<dbReference type="GO" id="GO:0015658">
    <property type="term" value="F:branched-chain amino acid transmembrane transporter activity"/>
    <property type="evidence" value="ECO:0007669"/>
    <property type="project" value="InterPro"/>
</dbReference>
<proteinExistence type="inferred from homology"/>
<keyword evidence="3 5" id="KW-0812">Transmembrane</keyword>
<evidence type="ECO:0000256" key="2">
    <source>
        <dbReference type="ARBA" id="ARBA00006375"/>
    </source>
</evidence>
<accession>A0A0N5D6R6</accession>
<keyword evidence="9" id="KW-1185">Reference proteome</keyword>
<feature type="repeat" description="Solcar" evidence="5">
    <location>
        <begin position="35"/>
        <end position="119"/>
    </location>
</feature>
<dbReference type="InterPro" id="IPR023395">
    <property type="entry name" value="MCP_dom_sf"/>
</dbReference>
<evidence type="ECO:0000256" key="1">
    <source>
        <dbReference type="ARBA" id="ARBA00004141"/>
    </source>
</evidence>
<gene>
    <name evidence="8" type="ORF">TCLT_LOCUS8724</name>
</gene>
<dbReference type="EMBL" id="UYYF01004674">
    <property type="protein sequence ID" value="VDN06304.1"/>
    <property type="molecule type" value="Genomic_DNA"/>
</dbReference>
<evidence type="ECO:0000256" key="4">
    <source>
        <dbReference type="ARBA" id="ARBA00023136"/>
    </source>
</evidence>
<dbReference type="InterPro" id="IPR042164">
    <property type="entry name" value="SLC25A44"/>
</dbReference>
<dbReference type="GO" id="GO:0009083">
    <property type="term" value="P:branched-chain amino acid catabolic process"/>
    <property type="evidence" value="ECO:0007669"/>
    <property type="project" value="InterPro"/>
</dbReference>
<organism evidence="10">
    <name type="scientific">Thelazia callipaeda</name>
    <name type="common">Oriental eyeworm</name>
    <name type="synonym">Parasitic nematode</name>
    <dbReference type="NCBI Taxonomy" id="103827"/>
    <lineage>
        <taxon>Eukaryota</taxon>
        <taxon>Metazoa</taxon>
        <taxon>Ecdysozoa</taxon>
        <taxon>Nematoda</taxon>
        <taxon>Chromadorea</taxon>
        <taxon>Rhabditida</taxon>
        <taxon>Spirurina</taxon>
        <taxon>Spiruromorpha</taxon>
        <taxon>Thelazioidea</taxon>
        <taxon>Thelaziidae</taxon>
        <taxon>Thelazia</taxon>
    </lineage>
</organism>
<comment type="subcellular location">
    <subcellularLocation>
        <location evidence="1">Membrane</location>
        <topology evidence="1">Multi-pass membrane protein</topology>
    </subcellularLocation>
</comment>
<evidence type="ECO:0000256" key="6">
    <source>
        <dbReference type="RuleBase" id="RU000488"/>
    </source>
</evidence>
<dbReference type="WBParaSite" id="TCLT_0000873501-mRNA-1">
    <property type="protein sequence ID" value="TCLT_0000873501-mRNA-1"/>
    <property type="gene ID" value="TCLT_0000873501"/>
</dbReference>
<feature type="repeat" description="Solcar" evidence="5">
    <location>
        <begin position="258"/>
        <end position="339"/>
    </location>
</feature>
<keyword evidence="7" id="KW-1133">Transmembrane helix</keyword>
<dbReference type="Pfam" id="PF00153">
    <property type="entry name" value="Mito_carr"/>
    <property type="match status" value="3"/>
</dbReference>
<dbReference type="GO" id="GO:0005739">
    <property type="term" value="C:mitochondrion"/>
    <property type="evidence" value="ECO:0007669"/>
    <property type="project" value="InterPro"/>
</dbReference>
<dbReference type="GO" id="GO:0016020">
    <property type="term" value="C:membrane"/>
    <property type="evidence" value="ECO:0007669"/>
    <property type="project" value="UniProtKB-SubCell"/>
</dbReference>
<feature type="repeat" description="Solcar" evidence="5">
    <location>
        <begin position="128"/>
        <end position="236"/>
    </location>
</feature>
<sequence>MSVGQSAKVYVALYCVPRIIKVLKGLKIIEWRHLDKYSLSTYLFMSSCTVRFLIYPFNFVKSRLQLQKQNTVYKGMRHALVNIIRNEGLRGLYRGFLMTVPQNVAPLIYCNAYEKTRESLKFHLHLSSDKLVSSLAGGMVSLLTQVIFVPTDIISQYMIVYNNPSAFVGDTKHAAVINYIQQNKAVLSSRPAFQVLHALYHVDGSRGLFRGYLASTALGISGGAIFWTVYYSCLESIRWCRNKFLHKLLGYEEKGHPYLFIDQGAAAAMSSVVATTSTNPLEMLRLRVQIQRASYVDTIKTMWLDEGCRILTKGLLPRMINSCMYATTTMVIYETLKKVCVLPEYEGQVIW</sequence>
<dbReference type="OrthoDB" id="250329at2759"/>
<dbReference type="PANTHER" id="PTHR46314:SF2">
    <property type="entry name" value="SOLUTE CARRIER FAMILY 25 MEMBER 44"/>
    <property type="match status" value="1"/>
</dbReference>
<reference evidence="8 9" key="2">
    <citation type="submission" date="2018-11" db="EMBL/GenBank/DDBJ databases">
        <authorList>
            <consortium name="Pathogen Informatics"/>
        </authorList>
    </citation>
    <scope>NUCLEOTIDE SEQUENCE [LARGE SCALE GENOMIC DNA]</scope>
</reference>
<comment type="similarity">
    <text evidence="2 6">Belongs to the mitochondrial carrier (TC 2.A.29) family.</text>
</comment>
<dbReference type="PROSITE" id="PS50920">
    <property type="entry name" value="SOLCAR"/>
    <property type="match status" value="3"/>
</dbReference>
<dbReference type="InterPro" id="IPR018108">
    <property type="entry name" value="MCP_transmembrane"/>
</dbReference>
<evidence type="ECO:0000256" key="3">
    <source>
        <dbReference type="ARBA" id="ARBA00022692"/>
    </source>
</evidence>
<name>A0A0N5D6R6_THECL</name>
<dbReference type="Gene3D" id="1.50.40.10">
    <property type="entry name" value="Mitochondrial carrier domain"/>
    <property type="match status" value="2"/>
</dbReference>
<evidence type="ECO:0000256" key="7">
    <source>
        <dbReference type="SAM" id="Phobius"/>
    </source>
</evidence>
<reference evidence="10" key="1">
    <citation type="submission" date="2017-02" db="UniProtKB">
        <authorList>
            <consortium name="WormBaseParasite"/>
        </authorList>
    </citation>
    <scope>IDENTIFICATION</scope>
</reference>
<protein>
    <submittedName>
        <fullName evidence="10">Mitochondrial carrier protein</fullName>
    </submittedName>
</protein>
<dbReference type="OMA" id="VSCVYYV"/>
<dbReference type="STRING" id="103827.A0A0N5D6R6"/>
<keyword evidence="6" id="KW-0813">Transport</keyword>